<dbReference type="FunFam" id="3.80.10.10:FF:000224">
    <property type="entry name" value="Leucine-rich repeat extensin-like protein 1"/>
    <property type="match status" value="1"/>
</dbReference>
<dbReference type="InterPro" id="IPR013210">
    <property type="entry name" value="LRR_N_plant-typ"/>
</dbReference>
<evidence type="ECO:0000313" key="15">
    <source>
        <dbReference type="Proteomes" id="UP000734854"/>
    </source>
</evidence>
<evidence type="ECO:0000256" key="3">
    <source>
        <dbReference type="ARBA" id="ARBA00022525"/>
    </source>
</evidence>
<evidence type="ECO:0000256" key="9">
    <source>
        <dbReference type="ARBA" id="ARBA00023316"/>
    </source>
</evidence>
<dbReference type="InterPro" id="IPR051582">
    <property type="entry name" value="LRR_extensin-like_regulator"/>
</dbReference>
<keyword evidence="5 12" id="KW-0732">Signal</keyword>
<evidence type="ECO:0000256" key="4">
    <source>
        <dbReference type="ARBA" id="ARBA00022614"/>
    </source>
</evidence>
<dbReference type="PANTHER" id="PTHR32093">
    <property type="entry name" value="LEUCINE-RICH REPEAT EXTENSIN-LIKE PROTEIN 3-RELATED"/>
    <property type="match status" value="1"/>
</dbReference>
<sequence length="722" mass="77445">MAGRSISYLLLLFLLPLVSGDGASISRQQLLGLSEGDNGDDLPKDFAFDVEMATGITNLRLRRAYVALQAWKHAMYSDPHNFTENWHGTDLCSYKGVFCASALDDSSVDVIAGIDLNGAGIAGYLPAELGLLFDAAIFHINSNRFCGIIPESFSRLKLLYEFDVSNNRFVGRFPKVLLRLPALKYLDMRFNEFEGALPPSLFNKHLDAIFVNNNHFTSPIPDNFGNSTASVVVLANNKLGGCIPTSIGEMGNTLNEIILLNNDLGGCLPAEIGLLSNATVVDASWNSLVGALPKSLRKLKKLKKMDLSHNVLNGNIPKGVCQLPSLTNFVFSYNYFKWMSKECAAAAASTKPNNVLLDGKRNCLSHFPGQKPSWICGAMATQFTNCSRFKCGASSTEKPTPKPSPKSPKQSHESPLPPTPKPVIYSPPICGSVSTSVDLFASTTFSALSTYTKCRIAKEAIRLSKTCYLLSSNVLKFFSSRTTAAASSGCGSVSTSVLFARTAFTALSTYTKCRIVKEAIRLSKTCYLLSSNALKFFSSSATTAAAGGCGSVSTSDNLFASAAFTALSTYTKCRITREAIRLSKTCVLSSNVLKFFSPSTTTAAAGGCGSVSTSVDQFASTTFSALSTYTKCRITKESIRLSKTCLLSSNALKFFSPSTTTVAAGCGSVSTSVDLFATTFSELSAYTKCRITKEVIQLSPSFSTVAVSLLSSYALNFFFIAA</sequence>
<reference evidence="14 15" key="1">
    <citation type="submission" date="2020-08" db="EMBL/GenBank/DDBJ databases">
        <title>Plant Genome Project.</title>
        <authorList>
            <person name="Zhang R.-G."/>
        </authorList>
    </citation>
    <scope>NUCLEOTIDE SEQUENCE [LARGE SCALE GENOMIC DNA]</scope>
    <source>
        <tissue evidence="14">Rhizome</tissue>
    </source>
</reference>
<dbReference type="SUPFAM" id="SSF52058">
    <property type="entry name" value="L domain-like"/>
    <property type="match status" value="1"/>
</dbReference>
<feature type="signal peptide" evidence="12">
    <location>
        <begin position="1"/>
        <end position="20"/>
    </location>
</feature>
<dbReference type="AlphaFoldDB" id="A0A8J5LBX8"/>
<keyword evidence="15" id="KW-1185">Reference proteome</keyword>
<comment type="caution">
    <text evidence="14">The sequence shown here is derived from an EMBL/GenBank/DDBJ whole genome shotgun (WGS) entry which is preliminary data.</text>
</comment>
<dbReference type="InterPro" id="IPR032675">
    <property type="entry name" value="LRR_dom_sf"/>
</dbReference>
<dbReference type="Pfam" id="PF08263">
    <property type="entry name" value="LRRNT_2"/>
    <property type="match status" value="1"/>
</dbReference>
<evidence type="ECO:0000256" key="10">
    <source>
        <dbReference type="ARBA" id="ARBA00041871"/>
    </source>
</evidence>
<feature type="region of interest" description="Disordered" evidence="11">
    <location>
        <begin position="394"/>
        <end position="418"/>
    </location>
</feature>
<feature type="chain" id="PRO_5035242333" description="Cell wall hydroxyproline-rich glycoprotein" evidence="12">
    <location>
        <begin position="21"/>
        <end position="722"/>
    </location>
</feature>
<evidence type="ECO:0000256" key="1">
    <source>
        <dbReference type="ARBA" id="ARBA00004191"/>
    </source>
</evidence>
<evidence type="ECO:0000256" key="11">
    <source>
        <dbReference type="SAM" id="MobiDB-lite"/>
    </source>
</evidence>
<dbReference type="Proteomes" id="UP000734854">
    <property type="component" value="Unassembled WGS sequence"/>
</dbReference>
<dbReference type="GO" id="GO:0071555">
    <property type="term" value="P:cell wall organization"/>
    <property type="evidence" value="ECO:0007669"/>
    <property type="project" value="UniProtKB-KW"/>
</dbReference>
<proteinExistence type="predicted"/>
<dbReference type="PANTHER" id="PTHR32093:SF124">
    <property type="entry name" value="POLLEN-SPECIFIC LEUCINE-RICH REPEAT EXTENSIN-LIKE PROTEIN 1"/>
    <property type="match status" value="1"/>
</dbReference>
<evidence type="ECO:0000256" key="8">
    <source>
        <dbReference type="ARBA" id="ARBA00023278"/>
    </source>
</evidence>
<keyword evidence="2" id="KW-0134">Cell wall</keyword>
<dbReference type="Pfam" id="PF00560">
    <property type="entry name" value="LRR_1"/>
    <property type="match status" value="2"/>
</dbReference>
<evidence type="ECO:0000259" key="13">
    <source>
        <dbReference type="Pfam" id="PF08263"/>
    </source>
</evidence>
<keyword evidence="4" id="KW-0433">Leucine-rich repeat</keyword>
<keyword evidence="9" id="KW-0961">Cell wall biogenesis/degradation</keyword>
<dbReference type="EMBL" id="JACMSC010000008">
    <property type="protein sequence ID" value="KAG6512579.1"/>
    <property type="molecule type" value="Genomic_DNA"/>
</dbReference>
<keyword evidence="8" id="KW-0379">Hydroxylation</keyword>
<feature type="domain" description="Leucine-rich repeat-containing N-terminal plant-type" evidence="13">
    <location>
        <begin position="67"/>
        <end position="99"/>
    </location>
</feature>
<name>A0A8J5LBX8_ZINOF</name>
<evidence type="ECO:0000313" key="14">
    <source>
        <dbReference type="EMBL" id="KAG6512579.1"/>
    </source>
</evidence>
<gene>
    <name evidence="14" type="ORF">ZIOFF_030704</name>
</gene>
<keyword evidence="7" id="KW-0325">Glycoprotein</keyword>
<accession>A0A8J5LBX8</accession>
<evidence type="ECO:0000256" key="7">
    <source>
        <dbReference type="ARBA" id="ARBA00023180"/>
    </source>
</evidence>
<evidence type="ECO:0000256" key="5">
    <source>
        <dbReference type="ARBA" id="ARBA00022729"/>
    </source>
</evidence>
<protein>
    <recommendedName>
        <fullName evidence="10">Cell wall hydroxyproline-rich glycoprotein</fullName>
    </recommendedName>
</protein>
<keyword evidence="3" id="KW-0964">Secreted</keyword>
<evidence type="ECO:0000256" key="2">
    <source>
        <dbReference type="ARBA" id="ARBA00022512"/>
    </source>
</evidence>
<keyword evidence="6" id="KW-0677">Repeat</keyword>
<comment type="subcellular location">
    <subcellularLocation>
        <location evidence="1">Secreted</location>
        <location evidence="1">Cell wall</location>
    </subcellularLocation>
</comment>
<evidence type="ECO:0000256" key="6">
    <source>
        <dbReference type="ARBA" id="ARBA00022737"/>
    </source>
</evidence>
<evidence type="ECO:0000256" key="12">
    <source>
        <dbReference type="SAM" id="SignalP"/>
    </source>
</evidence>
<dbReference type="InterPro" id="IPR001611">
    <property type="entry name" value="Leu-rich_rpt"/>
</dbReference>
<dbReference type="Gene3D" id="3.80.10.10">
    <property type="entry name" value="Ribonuclease Inhibitor"/>
    <property type="match status" value="2"/>
</dbReference>
<organism evidence="14 15">
    <name type="scientific">Zingiber officinale</name>
    <name type="common">Ginger</name>
    <name type="synonym">Amomum zingiber</name>
    <dbReference type="NCBI Taxonomy" id="94328"/>
    <lineage>
        <taxon>Eukaryota</taxon>
        <taxon>Viridiplantae</taxon>
        <taxon>Streptophyta</taxon>
        <taxon>Embryophyta</taxon>
        <taxon>Tracheophyta</taxon>
        <taxon>Spermatophyta</taxon>
        <taxon>Magnoliopsida</taxon>
        <taxon>Liliopsida</taxon>
        <taxon>Zingiberales</taxon>
        <taxon>Zingiberaceae</taxon>
        <taxon>Zingiber</taxon>
    </lineage>
</organism>